<feature type="domain" description="Helix-turn-helix" evidence="1">
    <location>
        <begin position="147"/>
        <end position="191"/>
    </location>
</feature>
<keyword evidence="3" id="KW-1185">Reference proteome</keyword>
<accession>A0A5R9F2B7</accession>
<dbReference type="Pfam" id="PF12728">
    <property type="entry name" value="HTH_17"/>
    <property type="match status" value="1"/>
</dbReference>
<evidence type="ECO:0000313" key="2">
    <source>
        <dbReference type="EMBL" id="TLS36466.1"/>
    </source>
</evidence>
<dbReference type="OrthoDB" id="2426620at2"/>
<dbReference type="Proteomes" id="UP000308230">
    <property type="component" value="Unassembled WGS sequence"/>
</dbReference>
<dbReference type="InterPro" id="IPR009061">
    <property type="entry name" value="DNA-bd_dom_put_sf"/>
</dbReference>
<comment type="caution">
    <text evidence="2">The sequence shown here is derived from an EMBL/GenBank/DDBJ whole genome shotgun (WGS) entry which is preliminary data.</text>
</comment>
<dbReference type="RefSeq" id="WP_138127502.1">
    <property type="nucleotide sequence ID" value="NZ_SWLG01000010.1"/>
</dbReference>
<sequence>MPHIMDSEQEKMWDSIKTLIDINGDQAKAVFKAAIERSFHQVGLTAPKIANLPFTIPKPDDLDRLRAIEKQMREAYNHNNYSMYYKLFVDYVEQLSKTSEQEPLIRRELFTSFLHQQTKRKRRPHYRVNRFTSAGVLVEEEKETTNYYSPGDVAKKLGLSDQTIRRMCSNDKFPGAYQTPGGHWRIPRDTFITTDKQDEEAETILNKIDAKNEEAGEIDEFDL</sequence>
<evidence type="ECO:0000259" key="1">
    <source>
        <dbReference type="Pfam" id="PF12728"/>
    </source>
</evidence>
<protein>
    <submittedName>
        <fullName evidence="2">Helix-turn-helix domain-containing protein</fullName>
    </submittedName>
</protein>
<reference evidence="2 3" key="1">
    <citation type="submission" date="2019-04" db="EMBL/GenBank/DDBJ databases">
        <title>Bacillus caeni sp. nov., a bacterium isolated from mangrove sediment.</title>
        <authorList>
            <person name="Huang H."/>
            <person name="Mo K."/>
            <person name="Hu Y."/>
        </authorList>
    </citation>
    <scope>NUCLEOTIDE SEQUENCE [LARGE SCALE GENOMIC DNA]</scope>
    <source>
        <strain evidence="2 3">HB172195</strain>
    </source>
</reference>
<evidence type="ECO:0000313" key="3">
    <source>
        <dbReference type="Proteomes" id="UP000308230"/>
    </source>
</evidence>
<dbReference type="EMBL" id="SWLG01000010">
    <property type="protein sequence ID" value="TLS36466.1"/>
    <property type="molecule type" value="Genomic_DNA"/>
</dbReference>
<name>A0A5R9F2B7_9BACL</name>
<dbReference type="InterPro" id="IPR041657">
    <property type="entry name" value="HTH_17"/>
</dbReference>
<proteinExistence type="predicted"/>
<gene>
    <name evidence="2" type="ORF">FCL54_14695</name>
</gene>
<organism evidence="2 3">
    <name type="scientific">Exobacillus caeni</name>
    <dbReference type="NCBI Taxonomy" id="2574798"/>
    <lineage>
        <taxon>Bacteria</taxon>
        <taxon>Bacillati</taxon>
        <taxon>Bacillota</taxon>
        <taxon>Bacilli</taxon>
        <taxon>Bacillales</taxon>
        <taxon>Guptibacillaceae</taxon>
        <taxon>Exobacillus</taxon>
    </lineage>
</organism>
<dbReference type="SUPFAM" id="SSF46955">
    <property type="entry name" value="Putative DNA-binding domain"/>
    <property type="match status" value="1"/>
</dbReference>
<dbReference type="AlphaFoldDB" id="A0A5R9F2B7"/>